<dbReference type="EMBL" id="PNQX01000002">
    <property type="protein sequence ID" value="PMQ19622.1"/>
    <property type="molecule type" value="Genomic_DNA"/>
</dbReference>
<dbReference type="EC" id="3.1.2.4" evidence="2"/>
<evidence type="ECO:0000259" key="4">
    <source>
        <dbReference type="Pfam" id="PF16113"/>
    </source>
</evidence>
<dbReference type="GeneID" id="303183814"/>
<dbReference type="PANTHER" id="PTHR43176:SF3">
    <property type="entry name" value="3-HYDROXYISOBUTYRYL-COA HYDROLASE, MITOCHONDRIAL"/>
    <property type="match status" value="1"/>
</dbReference>
<comment type="catalytic activity">
    <reaction evidence="1">
        <text>3-hydroxy-2-methylpropanoyl-CoA + H2O = 3-hydroxy-2-methylpropanoate + CoA + H(+)</text>
        <dbReference type="Rhea" id="RHEA:20888"/>
        <dbReference type="ChEBI" id="CHEBI:11805"/>
        <dbReference type="ChEBI" id="CHEBI:15377"/>
        <dbReference type="ChEBI" id="CHEBI:15378"/>
        <dbReference type="ChEBI" id="CHEBI:57287"/>
        <dbReference type="ChEBI" id="CHEBI:57340"/>
        <dbReference type="EC" id="3.1.2.4"/>
    </reaction>
</comment>
<sequence length="350" mass="38010">MPEILTERRGLLGLITLNRPKALNALNADMCRTILDALLEWKDDPNIAQVAVMGAGERGLCAGGDIVAIHRDILDRSGASADFWRIEYQLNVMIDEYPKPYIALMDGIVLGGGIGISAHGSHRIVTETSRCGMPEVGIGFFPDVGGTHLLARAPHAAGRLAALTGIKFGAADTISLGLADSYVPRDRLESLLADLETRPVVDVLANYAEIPEPGFLQEEWVQAFEEPSTPAVLLALEQYGTAPARDAQQALKAACPSSVRLVEELMRLAGADLRTDLQREYRAAVNRLDDPDLAEGIRAAVIDKDRNPQWTDAIPSMSHEQRTQRHLAPLPGAELNFALLGKDLEEKSRS</sequence>
<dbReference type="InterPro" id="IPR045004">
    <property type="entry name" value="ECH_dom"/>
</dbReference>
<evidence type="ECO:0000256" key="3">
    <source>
        <dbReference type="ARBA" id="ARBA00022801"/>
    </source>
</evidence>
<dbReference type="NCBIfam" id="NF004127">
    <property type="entry name" value="PRK05617.1"/>
    <property type="match status" value="1"/>
</dbReference>
<gene>
    <name evidence="5" type="ORF">CIK84_13225</name>
</gene>
<proteinExistence type="predicted"/>
<dbReference type="CDD" id="cd06558">
    <property type="entry name" value="crotonase-like"/>
    <property type="match status" value="1"/>
</dbReference>
<dbReference type="SUPFAM" id="SSF52096">
    <property type="entry name" value="ClpP/crotonase"/>
    <property type="match status" value="1"/>
</dbReference>
<dbReference type="InterPro" id="IPR029045">
    <property type="entry name" value="ClpP/crotonase-like_dom_sf"/>
</dbReference>
<evidence type="ECO:0000313" key="6">
    <source>
        <dbReference type="Proteomes" id="UP000235739"/>
    </source>
</evidence>
<dbReference type="OMA" id="EVFTMEY"/>
<dbReference type="GO" id="GO:0006574">
    <property type="term" value="P:L-valine catabolic process"/>
    <property type="evidence" value="ECO:0007669"/>
    <property type="project" value="TreeGrafter"/>
</dbReference>
<evidence type="ECO:0000256" key="2">
    <source>
        <dbReference type="ARBA" id="ARBA00011915"/>
    </source>
</evidence>
<evidence type="ECO:0000256" key="1">
    <source>
        <dbReference type="ARBA" id="ARBA00001709"/>
    </source>
</evidence>
<dbReference type="RefSeq" id="WP_013347578.1">
    <property type="nucleotide sequence ID" value="NZ_JABUYH010000021.1"/>
</dbReference>
<dbReference type="GO" id="GO:0003860">
    <property type="term" value="F:3-hydroxyisobutyryl-CoA hydrolase activity"/>
    <property type="evidence" value="ECO:0007669"/>
    <property type="project" value="UniProtKB-EC"/>
</dbReference>
<keyword evidence="3 5" id="KW-0378">Hydrolase</keyword>
<protein>
    <recommendedName>
        <fullName evidence="2">3-hydroxyisobutyryl-CoA hydrolase</fullName>
        <ecNumber evidence="2">3.1.2.4</ecNumber>
    </recommendedName>
</protein>
<reference evidence="5 6" key="1">
    <citation type="journal article" date="2017" name="Elife">
        <title>Extensive horizontal gene transfer in cheese-associated bacteria.</title>
        <authorList>
            <person name="Bonham K.S."/>
            <person name="Wolfe B.E."/>
            <person name="Dutton R.J."/>
        </authorList>
    </citation>
    <scope>NUCLEOTIDE SEQUENCE [LARGE SCALE GENOMIC DNA]</scope>
    <source>
        <strain evidence="5 6">JB182</strain>
    </source>
</reference>
<dbReference type="Gene3D" id="3.90.226.10">
    <property type="entry name" value="2-enoyl-CoA Hydratase, Chain A, domain 1"/>
    <property type="match status" value="1"/>
</dbReference>
<dbReference type="Proteomes" id="UP000235739">
    <property type="component" value="Unassembled WGS sequence"/>
</dbReference>
<dbReference type="PANTHER" id="PTHR43176">
    <property type="entry name" value="3-HYDROXYISOBUTYRYL-COA HYDROLASE-RELATED"/>
    <property type="match status" value="1"/>
</dbReference>
<dbReference type="AlphaFoldDB" id="A0A2N7S0F3"/>
<dbReference type="Pfam" id="PF16113">
    <property type="entry name" value="ECH_2"/>
    <property type="match status" value="1"/>
</dbReference>
<comment type="caution">
    <text evidence="5">The sequence shown here is derived from an EMBL/GenBank/DDBJ whole genome shotgun (WGS) entry which is preliminary data.</text>
</comment>
<name>A0A2N7S0F3_9MICC</name>
<feature type="domain" description="Enoyl-CoA hydratase/isomerase" evidence="4">
    <location>
        <begin position="13"/>
        <end position="314"/>
    </location>
</feature>
<dbReference type="InterPro" id="IPR032259">
    <property type="entry name" value="HIBYL-CoA-H"/>
</dbReference>
<evidence type="ECO:0000313" key="5">
    <source>
        <dbReference type="EMBL" id="PMQ19622.1"/>
    </source>
</evidence>
<dbReference type="GO" id="GO:0005829">
    <property type="term" value="C:cytosol"/>
    <property type="evidence" value="ECO:0007669"/>
    <property type="project" value="TreeGrafter"/>
</dbReference>
<organism evidence="5 6">
    <name type="scientific">Glutamicibacter arilaitensis</name>
    <dbReference type="NCBI Taxonomy" id="256701"/>
    <lineage>
        <taxon>Bacteria</taxon>
        <taxon>Bacillati</taxon>
        <taxon>Actinomycetota</taxon>
        <taxon>Actinomycetes</taxon>
        <taxon>Micrococcales</taxon>
        <taxon>Micrococcaceae</taxon>
        <taxon>Glutamicibacter</taxon>
    </lineage>
</organism>
<accession>A0A2N7S0F3</accession>